<dbReference type="Proteomes" id="UP000234681">
    <property type="component" value="Chromosome 2"/>
</dbReference>
<name>A6I5W5_RAT</name>
<accession>A6I5W5</accession>
<dbReference type="AlphaFoldDB" id="A6I5W5"/>
<evidence type="ECO:0000313" key="2">
    <source>
        <dbReference type="Proteomes" id="UP000234681"/>
    </source>
</evidence>
<reference evidence="2" key="1">
    <citation type="submission" date="2005-09" db="EMBL/GenBank/DDBJ databases">
        <authorList>
            <person name="Mural R.J."/>
            <person name="Li P.W."/>
            <person name="Adams M.D."/>
            <person name="Amanatides P.G."/>
            <person name="Baden-Tillson H."/>
            <person name="Barnstead M."/>
            <person name="Chin S.H."/>
            <person name="Dew I."/>
            <person name="Evans C.A."/>
            <person name="Ferriera S."/>
            <person name="Flanigan M."/>
            <person name="Fosler C."/>
            <person name="Glodek A."/>
            <person name="Gu Z."/>
            <person name="Holt R.A."/>
            <person name="Jennings D."/>
            <person name="Kraft C.L."/>
            <person name="Lu F."/>
            <person name="Nguyen T."/>
            <person name="Nusskern D.R."/>
            <person name="Pfannkoch C.M."/>
            <person name="Sitter C."/>
            <person name="Sutton G.G."/>
            <person name="Venter J.C."/>
            <person name="Wang Z."/>
            <person name="Woodage T."/>
            <person name="Zheng X.H."/>
            <person name="Zhong F."/>
        </authorList>
    </citation>
    <scope>NUCLEOTIDE SEQUENCE [LARGE SCALE GENOMIC DNA]</scope>
    <source>
        <strain>BN</strain>
        <strain evidence="2">Sprague-Dawley</strain>
    </source>
</reference>
<protein>
    <submittedName>
        <fullName evidence="1">RCG44811</fullName>
    </submittedName>
</protein>
<dbReference type="EMBL" id="CH473955">
    <property type="protein sequence ID" value="EDM10423.1"/>
    <property type="molecule type" value="Genomic_DNA"/>
</dbReference>
<proteinExistence type="predicted"/>
<gene>
    <name evidence="1" type="ORF">rCG_44811</name>
</gene>
<evidence type="ECO:0000313" key="1">
    <source>
        <dbReference type="EMBL" id="EDM10423.1"/>
    </source>
</evidence>
<sequence>MSHWMDWLPTNVLFPNNTAHSLHTPEDIQNQTVAIFPWNTNHAWLMVVKKV</sequence>
<organism evidence="1 2">
    <name type="scientific">Rattus norvegicus</name>
    <name type="common">Rat</name>
    <dbReference type="NCBI Taxonomy" id="10116"/>
    <lineage>
        <taxon>Eukaryota</taxon>
        <taxon>Metazoa</taxon>
        <taxon>Chordata</taxon>
        <taxon>Craniata</taxon>
        <taxon>Vertebrata</taxon>
        <taxon>Euteleostomi</taxon>
        <taxon>Mammalia</taxon>
        <taxon>Eutheria</taxon>
        <taxon>Euarchontoglires</taxon>
        <taxon>Glires</taxon>
        <taxon>Rodentia</taxon>
        <taxon>Myomorpha</taxon>
        <taxon>Muroidea</taxon>
        <taxon>Muridae</taxon>
        <taxon>Murinae</taxon>
        <taxon>Rattus</taxon>
    </lineage>
</organism>